<reference evidence="1 2" key="1">
    <citation type="submission" date="2019-06" db="EMBL/GenBank/DDBJ databases">
        <title>Saccharibacillus brassicae sp. nov., an endophytic bacterium isolated from Chinese cabbage seeds (Brassica pekinensis).</title>
        <authorList>
            <person name="Jiang L."/>
            <person name="Lee J."/>
            <person name="Kim S.W."/>
        </authorList>
    </citation>
    <scope>NUCLEOTIDE SEQUENCE [LARGE SCALE GENOMIC DNA]</scope>
    <source>
        <strain evidence="2">KCTC 43072 / ATSA2</strain>
    </source>
</reference>
<name>A0A4Y6V3J6_SACBS</name>
<organism evidence="1 2">
    <name type="scientific">Saccharibacillus brassicae</name>
    <dbReference type="NCBI Taxonomy" id="2583377"/>
    <lineage>
        <taxon>Bacteria</taxon>
        <taxon>Bacillati</taxon>
        <taxon>Bacillota</taxon>
        <taxon>Bacilli</taxon>
        <taxon>Bacillales</taxon>
        <taxon>Paenibacillaceae</taxon>
        <taxon>Saccharibacillus</taxon>
    </lineage>
</organism>
<dbReference type="AlphaFoldDB" id="A0A4Y6V3J6"/>
<proteinExistence type="predicted"/>
<gene>
    <name evidence="1" type="ORF">FFV09_21780</name>
</gene>
<keyword evidence="2" id="KW-1185">Reference proteome</keyword>
<accession>A0A4Y6V3J6</accession>
<dbReference type="RefSeq" id="WP_141449797.1">
    <property type="nucleotide sequence ID" value="NZ_CP041217.1"/>
</dbReference>
<dbReference type="KEGG" id="saca:FFV09_21780"/>
<dbReference type="OrthoDB" id="569000at2"/>
<dbReference type="EMBL" id="CP041217">
    <property type="protein sequence ID" value="QDH23260.1"/>
    <property type="molecule type" value="Genomic_DNA"/>
</dbReference>
<dbReference type="Proteomes" id="UP000316968">
    <property type="component" value="Chromosome"/>
</dbReference>
<dbReference type="Pfam" id="PF20551">
    <property type="entry name" value="DUF6765"/>
    <property type="match status" value="1"/>
</dbReference>
<evidence type="ECO:0000313" key="2">
    <source>
        <dbReference type="Proteomes" id="UP000316968"/>
    </source>
</evidence>
<dbReference type="InterPro" id="IPR046653">
    <property type="entry name" value="DUF6765"/>
</dbReference>
<evidence type="ECO:0000313" key="1">
    <source>
        <dbReference type="EMBL" id="QDH23260.1"/>
    </source>
</evidence>
<sequence>MNINFLYFTVKYIASRSGYTDPEAQSIAAACQFIADNNQDVPVYLKKDRLSEAIKQRHLYQNEPSKGPDMCKVPLLLSAIDAESDTDAWKAELTNVHNQKERLIPFDYFTDSALTDDGEEDNTDYRVHPIQTLQSSEAFARLFRAAAKRYRPVSDPDSTQALRRLGVLLHIVSNSFAYVPFNGYAGDVNDWTIVEVKDSRTFADITDRYKLAKDQTYPKVGHFRTGRVCEDYNIQFILKNNTLMNSHTRLSNDYFAKTAKALYGFLCQFRGQSPSDTDWRDNVLPSLIQGWNTDAGSYADLQKHWNEATGVTYGYDENAVRQSIVDLDSALKPDQQGYFDFLLMIQDVRDTVLGKLKGAEDMQSENQNGAGGWNIAVSPPNFAGDDYELSFAAALPAKLDSLALIATVIDTNTQEQIKSQTYTYKSVKSIAEKMRLSIPDDDQQLTARLVFVWSTEKGRQQKTFVQDYAVRGNSSVLAQLDRIHPVSRTGRPAIQIVNGTPSETADYNYPLNAMYIDQDSVRRLDLYAPIELRMKLADGFKLLDYSDLQLTLTPPSGSALRYCNNSKFVSFKPDPDTGLLQLTAVEEWKNRLVASDFSASLAKMRLGIQVTLEVGSESEEGYRNVAIDTGRDAKLAVGIEYLWNL</sequence>
<protein>
    <submittedName>
        <fullName evidence="1">Uncharacterized protein</fullName>
    </submittedName>
</protein>